<name>A0A6N8SF58_9HYPH</name>
<comment type="caution">
    <text evidence="1">The sequence shown here is derived from an EMBL/GenBank/DDBJ whole genome shotgun (WGS) entry which is preliminary data.</text>
</comment>
<sequence>MRIGVLIVGLIVALIPVSADAHNCKCRNRGVMFKLGEVSCLNVDGGSYLARCEMKLNVSSWTKVQEGCPVTERTLRRLTLVN</sequence>
<dbReference type="RefSeq" id="WP_160858904.1">
    <property type="nucleotide sequence ID" value="NZ_WUMK01000003.1"/>
</dbReference>
<keyword evidence="2" id="KW-1185">Reference proteome</keyword>
<evidence type="ECO:0000313" key="2">
    <source>
        <dbReference type="Proteomes" id="UP000435802"/>
    </source>
</evidence>
<dbReference type="AlphaFoldDB" id="A0A6N8SF58"/>
<accession>A0A6N8SF58</accession>
<dbReference type="Proteomes" id="UP000435802">
    <property type="component" value="Unassembled WGS sequence"/>
</dbReference>
<evidence type="ECO:0000313" key="1">
    <source>
        <dbReference type="EMBL" id="MXN45532.1"/>
    </source>
</evidence>
<dbReference type="EMBL" id="WUMK01000003">
    <property type="protein sequence ID" value="MXN45532.1"/>
    <property type="molecule type" value="Genomic_DNA"/>
</dbReference>
<proteinExistence type="predicted"/>
<organism evidence="1 2">
    <name type="scientific">Shinella kummerowiae</name>
    <dbReference type="NCBI Taxonomy" id="417745"/>
    <lineage>
        <taxon>Bacteria</taxon>
        <taxon>Pseudomonadati</taxon>
        <taxon>Pseudomonadota</taxon>
        <taxon>Alphaproteobacteria</taxon>
        <taxon>Hyphomicrobiales</taxon>
        <taxon>Rhizobiaceae</taxon>
        <taxon>Shinella</taxon>
    </lineage>
</organism>
<protein>
    <submittedName>
        <fullName evidence="1">Uncharacterized protein</fullName>
    </submittedName>
</protein>
<gene>
    <name evidence="1" type="ORF">GR138_10035</name>
</gene>
<dbReference type="OrthoDB" id="8021248at2"/>
<reference evidence="1 2" key="1">
    <citation type="submission" date="2019-12" db="EMBL/GenBank/DDBJ databases">
        <title>Shinella kummerowiae sp. nov., a symbiotic bacterium isolated from root nodules of the herbal legume Kummerowia stipulacea.</title>
        <authorList>
            <person name="Gao J."/>
        </authorList>
    </citation>
    <scope>NUCLEOTIDE SEQUENCE [LARGE SCALE GENOMIC DNA]</scope>
    <source>
        <strain evidence="1 2">CCBAU 25048</strain>
    </source>
</reference>